<dbReference type="RefSeq" id="WP_348713744.1">
    <property type="nucleotide sequence ID" value="NZ_CAXIXY010000008.1"/>
</dbReference>
<keyword evidence="2" id="KW-0732">Signal</keyword>
<dbReference type="InterPro" id="IPR007001">
    <property type="entry name" value="Shufflon_N"/>
</dbReference>
<evidence type="ECO:0000256" key="1">
    <source>
        <dbReference type="SAM" id="Coils"/>
    </source>
</evidence>
<protein>
    <recommendedName>
        <fullName evidence="3">Bacterial shufflon protein N-terminal domain-containing protein</fullName>
    </recommendedName>
</protein>
<name>A0ABP1ERB0_9FLAO</name>
<dbReference type="EMBL" id="CAXIXY010000008">
    <property type="protein sequence ID" value="CAL2093967.1"/>
    <property type="molecule type" value="Genomic_DNA"/>
</dbReference>
<evidence type="ECO:0000313" key="4">
    <source>
        <dbReference type="EMBL" id="CAL2093967.1"/>
    </source>
</evidence>
<keyword evidence="1" id="KW-0175">Coiled coil</keyword>
<comment type="caution">
    <text evidence="4">The sequence shown here is derived from an EMBL/GenBank/DDBJ whole genome shotgun (WGS) entry which is preliminary data.</text>
</comment>
<proteinExistence type="predicted"/>
<organism evidence="4 5">
    <name type="scientific">Tenacibaculum platacis</name>
    <dbReference type="NCBI Taxonomy" id="3137852"/>
    <lineage>
        <taxon>Bacteria</taxon>
        <taxon>Pseudomonadati</taxon>
        <taxon>Bacteroidota</taxon>
        <taxon>Flavobacteriia</taxon>
        <taxon>Flavobacteriales</taxon>
        <taxon>Flavobacteriaceae</taxon>
        <taxon>Tenacibaculum</taxon>
    </lineage>
</organism>
<feature type="coiled-coil region" evidence="1">
    <location>
        <begin position="644"/>
        <end position="685"/>
    </location>
</feature>
<feature type="signal peptide" evidence="2">
    <location>
        <begin position="1"/>
        <end position="21"/>
    </location>
</feature>
<keyword evidence="5" id="KW-1185">Reference proteome</keyword>
<evidence type="ECO:0000313" key="5">
    <source>
        <dbReference type="Proteomes" id="UP001497416"/>
    </source>
</evidence>
<reference evidence="4 5" key="1">
    <citation type="submission" date="2024-05" db="EMBL/GenBank/DDBJ databases">
        <authorList>
            <person name="Duchaud E."/>
        </authorList>
    </citation>
    <scope>NUCLEOTIDE SEQUENCE [LARGE SCALE GENOMIC DNA]</scope>
    <source>
        <strain evidence="4">Ena-SAMPLE-TAB-13-05-2024-13:56:06:370-140302</strain>
    </source>
</reference>
<feature type="domain" description="Bacterial shufflon protein N-terminal" evidence="3">
    <location>
        <begin position="122"/>
        <end position="191"/>
    </location>
</feature>
<feature type="chain" id="PRO_5045669653" description="Bacterial shufflon protein N-terminal domain-containing protein" evidence="2">
    <location>
        <begin position="22"/>
        <end position="685"/>
    </location>
</feature>
<evidence type="ECO:0000259" key="3">
    <source>
        <dbReference type="Pfam" id="PF04917"/>
    </source>
</evidence>
<gene>
    <name evidence="4" type="ORF">T190607A01A_60052</name>
</gene>
<dbReference type="Pfam" id="PF04917">
    <property type="entry name" value="Shufflon_N"/>
    <property type="match status" value="1"/>
</dbReference>
<evidence type="ECO:0000256" key="2">
    <source>
        <dbReference type="SAM" id="SignalP"/>
    </source>
</evidence>
<dbReference type="Proteomes" id="UP001497416">
    <property type="component" value="Unassembled WGS sequence"/>
</dbReference>
<sequence length="685" mass="74720">MKKNTIALVLVGVLLCLKSNAQEFVQTTTSKLYENRSFRTSGKFSIGGADTEKIGGSPLNIQTPWGNWMAFVDSYKKDVYAFHNPNNGGRMELFIVDGVTKKPRFGVFSVRRDGNIGMGTNSPLGKLHVAGDTYVDGGWLRVKGQRGVLFQDYGGGFYMTDSSWIRTYGNKNFYHNTGTMRTDGTFEVGPSGNRFRVRTSGNVGIGNGNPSEKLHVEGNLLLDSYNLGNEKGIFFREGHTTNYPYNISILAYDHSNGGVSPDGLSINAYDGVSFSTGANTRNERMRINVNGNVGIGTTAPAEKLHVNGSIRGNISGGALRVKSSHGYIDVGAQNTSWAHIYTDRSKFIFNKDVYSVTNGFSSYNNDLILRTKGTERLRIKDENGYVGIGTNTPYEKLQVGNAIGLHDGGHKILTFMYAYGGGARDLDNTKHAAEVRFDPVLGNLQLGTSGTLTNGPTPRMTINKTGKVGVGLTNPNAKLEVKHAGTIGGKWNPSGSFLTLNDGANSLLMDTNEIYGNSTLHIGSASGDLLKIRAVPTSGGMVDRVVVKANGDVGIGTLNPDAKLAVKGKIHAEEIKIDLSVPAPDYVFLENYDLKTIEEVDTYIKEKGHLPNIPSAKVMEKNGVELGLMNMKLLEKIEELTLYTIDQNQQIKSTTKQLQKLEKENKELEDRLTKLEALLMKKESK</sequence>
<accession>A0ABP1ERB0</accession>